<proteinExistence type="inferred from homology"/>
<dbReference type="SUPFAM" id="SSF55469">
    <property type="entry name" value="FMN-dependent nitroreductase-like"/>
    <property type="match status" value="2"/>
</dbReference>
<dbReference type="GeneID" id="84578126"/>
<name>A0A2N6ULF2_9FIRM</name>
<evidence type="ECO:0000313" key="7">
    <source>
        <dbReference type="EMBL" id="PMC82698.1"/>
    </source>
</evidence>
<comment type="similarity">
    <text evidence="2">Belongs to the nitroreductase family.</text>
</comment>
<dbReference type="InterPro" id="IPR029478">
    <property type="entry name" value="TM1586_NiRdase"/>
</dbReference>
<keyword evidence="3" id="KW-0285">Flavoprotein</keyword>
<comment type="caution">
    <text evidence="7">The sequence shown here is derived from an EMBL/GenBank/DDBJ whole genome shotgun (WGS) entry which is preliminary data.</text>
</comment>
<evidence type="ECO:0000256" key="1">
    <source>
        <dbReference type="ARBA" id="ARBA00001917"/>
    </source>
</evidence>
<accession>A0A2N6ULF2</accession>
<protein>
    <submittedName>
        <fullName evidence="7">Nitroreductase</fullName>
    </submittedName>
</protein>
<dbReference type="Pfam" id="PF14512">
    <property type="entry name" value="TM1586_NiRdase"/>
    <property type="match status" value="1"/>
</dbReference>
<reference evidence="7 8" key="1">
    <citation type="submission" date="2017-09" db="EMBL/GenBank/DDBJ databases">
        <title>Bacterial strain isolated from the female urinary microbiota.</title>
        <authorList>
            <person name="Thomas-White K."/>
            <person name="Kumar N."/>
            <person name="Forster S."/>
            <person name="Putonti C."/>
            <person name="Lawley T."/>
            <person name="Wolfe A.J."/>
        </authorList>
    </citation>
    <scope>NUCLEOTIDE SEQUENCE [LARGE SCALE GENOMIC DNA]</scope>
    <source>
        <strain evidence="7 8">UMB0204</strain>
    </source>
</reference>
<feature type="domain" description="Putative nitroreductase TM1586" evidence="6">
    <location>
        <begin position="6"/>
        <end position="234"/>
    </location>
</feature>
<dbReference type="Gene3D" id="3.40.109.30">
    <property type="entry name" value="putative nitroreductase (tm1586), domain 2"/>
    <property type="match status" value="1"/>
</dbReference>
<gene>
    <name evidence="7" type="ORF">CJ192_02880</name>
</gene>
<evidence type="ECO:0000256" key="2">
    <source>
        <dbReference type="ARBA" id="ARBA00007118"/>
    </source>
</evidence>
<keyword evidence="5" id="KW-0560">Oxidoreductase</keyword>
<dbReference type="PANTHER" id="PTHR43673">
    <property type="entry name" value="NAD(P)H NITROREDUCTASE YDGI-RELATED"/>
    <property type="match status" value="1"/>
</dbReference>
<dbReference type="Proteomes" id="UP000235658">
    <property type="component" value="Unassembled WGS sequence"/>
</dbReference>
<evidence type="ECO:0000256" key="3">
    <source>
        <dbReference type="ARBA" id="ARBA00022630"/>
    </source>
</evidence>
<dbReference type="InterPro" id="IPR000415">
    <property type="entry name" value="Nitroreductase-like"/>
</dbReference>
<evidence type="ECO:0000256" key="4">
    <source>
        <dbReference type="ARBA" id="ARBA00022643"/>
    </source>
</evidence>
<dbReference type="Gene3D" id="3.40.109.10">
    <property type="entry name" value="NADH Oxidase"/>
    <property type="match status" value="1"/>
</dbReference>
<dbReference type="RefSeq" id="WP_102197695.1">
    <property type="nucleotide sequence ID" value="NZ_PNHP01000001.1"/>
</dbReference>
<evidence type="ECO:0000313" key="8">
    <source>
        <dbReference type="Proteomes" id="UP000235658"/>
    </source>
</evidence>
<sequence>MLTTNFLKTRTSTRDFKDQDVDDEKIKNICQIISELENKFGEKDLHYQVNKKGEEVYFKLKGNAGYKGVMIKAPLYIGLDITNNNESALVKGSYGLEELITKIHELGLRSCYITVSGVSDDILKSAFTNSQGKIMSILAIGEAVIEEVREHRFDDRKGINEFVFIDNLDHKASVDELSQRGLDDLFSYLRFAPSSYNSQPWRFVLKDNLVNLYLEDYKDEANFVDAGIVMYYFDQLTKELSINSQWKVDPKAYGSKFKFIAQKEL</sequence>
<organism evidence="7 8">
    <name type="scientific">Anaerococcus hydrogenalis</name>
    <dbReference type="NCBI Taxonomy" id="33029"/>
    <lineage>
        <taxon>Bacteria</taxon>
        <taxon>Bacillati</taxon>
        <taxon>Bacillota</taxon>
        <taxon>Tissierellia</taxon>
        <taxon>Tissierellales</taxon>
        <taxon>Peptoniphilaceae</taxon>
        <taxon>Anaerococcus</taxon>
    </lineage>
</organism>
<dbReference type="GO" id="GO:0016491">
    <property type="term" value="F:oxidoreductase activity"/>
    <property type="evidence" value="ECO:0007669"/>
    <property type="project" value="UniProtKB-KW"/>
</dbReference>
<dbReference type="PANTHER" id="PTHR43673:SF2">
    <property type="entry name" value="NITROREDUCTASE"/>
    <property type="match status" value="1"/>
</dbReference>
<dbReference type="EMBL" id="PNHP01000001">
    <property type="protein sequence ID" value="PMC82698.1"/>
    <property type="molecule type" value="Genomic_DNA"/>
</dbReference>
<keyword evidence="4" id="KW-0288">FMN</keyword>
<evidence type="ECO:0000256" key="5">
    <source>
        <dbReference type="ARBA" id="ARBA00023002"/>
    </source>
</evidence>
<comment type="cofactor">
    <cofactor evidence="1">
        <name>FMN</name>
        <dbReference type="ChEBI" id="CHEBI:58210"/>
    </cofactor>
</comment>
<dbReference type="AlphaFoldDB" id="A0A2N6ULF2"/>
<evidence type="ECO:0000259" key="6">
    <source>
        <dbReference type="Pfam" id="PF14512"/>
    </source>
</evidence>